<dbReference type="AlphaFoldDB" id="A0A1G9TVQ3"/>
<evidence type="ECO:0000313" key="1">
    <source>
        <dbReference type="EMBL" id="SDM51671.1"/>
    </source>
</evidence>
<dbReference type="OrthoDB" id="9791827at2"/>
<accession>A0A1G9TVQ3</accession>
<evidence type="ECO:0000313" key="2">
    <source>
        <dbReference type="Proteomes" id="UP000199671"/>
    </source>
</evidence>
<dbReference type="InterPro" id="IPR029465">
    <property type="entry name" value="ATPgrasp_TupA"/>
</dbReference>
<dbReference type="RefSeq" id="WP_092608459.1">
    <property type="nucleotide sequence ID" value="NZ_FNHU01000003.1"/>
</dbReference>
<reference evidence="1 2" key="1">
    <citation type="submission" date="2016-10" db="EMBL/GenBank/DDBJ databases">
        <authorList>
            <person name="de Groot N.N."/>
        </authorList>
    </citation>
    <scope>NUCLEOTIDE SEQUENCE [LARGE SCALE GENOMIC DNA]</scope>
    <source>
        <strain evidence="1 2">KPR-7B</strain>
    </source>
</reference>
<sequence>MSMKGLARAALPRSFEAQLKRAIYQRNCRLAPTQYRDALQQWYLLLKLHRCELDAPVTMTDKINWLKLYDATRLKGRLADKLLVREWVAEHIGKEYLVPLLGVWDSPDEIDFAALPKRFVLKATHGSGWNVVVVDKDRLDVERVMRRLRRWLACRQAMRGGFEMHYEYCEPRIICEQYLEDSTGGLRDYKFMTFDGAVQFVFAVDRVGRVSRSTYLPSWRRAPFEYTCESSIGPDVPAPSGLRDMIRAAEILGRGFACVRIDFYEVDGRVYFGEMTFTDANGLSDFVPARYNYYFGERLTLPEPKTFKGVLL</sequence>
<dbReference type="EMBL" id="FNHU01000003">
    <property type="protein sequence ID" value="SDM51671.1"/>
    <property type="molecule type" value="Genomic_DNA"/>
</dbReference>
<dbReference type="Proteomes" id="UP000199671">
    <property type="component" value="Unassembled WGS sequence"/>
</dbReference>
<dbReference type="Pfam" id="PF14305">
    <property type="entry name" value="ATPgrasp_TupA"/>
    <property type="match status" value="1"/>
</dbReference>
<protein>
    <submittedName>
        <fullName evidence="1">TupA-like ATPgrasp</fullName>
    </submittedName>
</protein>
<gene>
    <name evidence="1" type="ORF">SAMN04487766_103158</name>
</gene>
<proteinExistence type="predicted"/>
<organism evidence="1 2">
    <name type="scientific">Actinomyces ruminicola</name>
    <dbReference type="NCBI Taxonomy" id="332524"/>
    <lineage>
        <taxon>Bacteria</taxon>
        <taxon>Bacillati</taxon>
        <taxon>Actinomycetota</taxon>
        <taxon>Actinomycetes</taxon>
        <taxon>Actinomycetales</taxon>
        <taxon>Actinomycetaceae</taxon>
        <taxon>Actinomyces</taxon>
    </lineage>
</organism>
<name>A0A1G9TVQ3_9ACTO</name>